<dbReference type="Pfam" id="PF00675">
    <property type="entry name" value="Peptidase_M16"/>
    <property type="match status" value="1"/>
</dbReference>
<keyword evidence="4" id="KW-1185">Reference proteome</keyword>
<dbReference type="GO" id="GO:0046872">
    <property type="term" value="F:metal ion binding"/>
    <property type="evidence" value="ECO:0007669"/>
    <property type="project" value="InterPro"/>
</dbReference>
<dbReference type="EMBL" id="LUGH01000058">
    <property type="protein sequence ID" value="OBZ90215.1"/>
    <property type="molecule type" value="Genomic_DNA"/>
</dbReference>
<protein>
    <submittedName>
        <fullName evidence="3">Uncharacterized protein C3H1.02c</fullName>
    </submittedName>
</protein>
<comment type="caution">
    <text evidence="3">The sequence shown here is derived from an EMBL/GenBank/DDBJ whole genome shotgun (WGS) entry which is preliminary data.</text>
</comment>
<dbReference type="InParanoid" id="A0A1C7NMB2"/>
<dbReference type="FunCoup" id="A0A1C7NMB2">
    <property type="interactions" value="7"/>
</dbReference>
<dbReference type="STRING" id="101091.A0A1C7NMB2"/>
<dbReference type="Proteomes" id="UP000093000">
    <property type="component" value="Unassembled WGS sequence"/>
</dbReference>
<dbReference type="PANTHER" id="PTHR43016">
    <property type="entry name" value="PRESEQUENCE PROTEASE"/>
    <property type="match status" value="1"/>
</dbReference>
<dbReference type="OrthoDB" id="4953at2759"/>
<reference evidence="3 4" key="1">
    <citation type="submission" date="2016-03" db="EMBL/GenBank/DDBJ databases">
        <title>Choanephora cucurbitarum.</title>
        <authorList>
            <person name="Min B."/>
            <person name="Park H."/>
            <person name="Park J.-H."/>
            <person name="Shin H.-D."/>
            <person name="Choi I.-G."/>
        </authorList>
    </citation>
    <scope>NUCLEOTIDE SEQUENCE [LARGE SCALE GENOMIC DNA]</scope>
    <source>
        <strain evidence="3 4">KUS-F28377</strain>
    </source>
</reference>
<dbReference type="InterPro" id="IPR011249">
    <property type="entry name" value="Metalloenz_LuxS/M16"/>
</dbReference>
<dbReference type="InterPro" id="IPR007863">
    <property type="entry name" value="Peptidase_M16_C"/>
</dbReference>
<evidence type="ECO:0000313" key="3">
    <source>
        <dbReference type="EMBL" id="OBZ90215.1"/>
    </source>
</evidence>
<proteinExistence type="predicted"/>
<organism evidence="3 4">
    <name type="scientific">Choanephora cucurbitarum</name>
    <dbReference type="NCBI Taxonomy" id="101091"/>
    <lineage>
        <taxon>Eukaryota</taxon>
        <taxon>Fungi</taxon>
        <taxon>Fungi incertae sedis</taxon>
        <taxon>Mucoromycota</taxon>
        <taxon>Mucoromycotina</taxon>
        <taxon>Mucoromycetes</taxon>
        <taxon>Mucorales</taxon>
        <taxon>Mucorineae</taxon>
        <taxon>Choanephoraceae</taxon>
        <taxon>Choanephoroideae</taxon>
        <taxon>Choanephora</taxon>
    </lineage>
</organism>
<sequence length="1101" mass="125287">MTPAVTEDFISFETFPVDPFETIQVKRYKSAKTGLTAIHADVEVKIDFRLAKFLCPLVSGFLTLATKVSNNDGCPHTLEHLVFLGSEKYPFKGALDSLAPRAYAPGTNAWTDLDHTCYTITTAGSDGFLQLLPVYVDHILFPTLTDEGFYTEIHHIDQNGEDAGKVSYITQSCFFSDSCYKLTYHALFILCNVQQTSINVVYCEMQARENSSNDIMQRKLQELIYPKESGYQHEAGGLLENLRNLKIESSNYNRALRDQLNNDFLIIVREYHQQFYKPDNLTILIVGKLDSVHLLSALEHIDKSILDRQHYDHGNQQSVKNHSKPWIPAPHIPDIIHNQIETVYFPEESSNNLGNITVTWLGPSWNEFLKIQSMHILNAYLSDSPISPLKRAFVEQSEPHCTELSFRMQERSRIAMTAEFQNVPLNKADQLVPKLMAILRSIFLKQDIDMKRMKALIRKERLKFLDEYETCATYTVALPAITACLYGDLTSNDFVDALQQAKYLDTIEKLSRTDWLCLLKEAYLDTSYTAIIGKPSYTLSKSISHKEKYRIERQRALLGEKNLQNLGRKLECAMYANGMRIPSKIMEGFPIPDASSIPSIDVVTALNPYHEEHLLYQNVVQDHINKDGHSTSIPFFIQYDHIQSAFINLSVYMNTSTIPSYLKPYGRIYMDTVFASPMYIAARYLDHTDVVQKLDMDVISYSSSLGYQASFREYIVLSIKVEAKKYILGIQWLKHLMWDIQFTKERLIVAANKTLHDIPQAKRNGKLVADWTMRAINTDIDKSTEASCSYLHQDAFLPRVVDTLKRNPEEIIQNMNQFKSILCQGENLRIHVTGNILELRRPKSAFGIWKKHQKDIKSIPPVIRSRDAFGFYGLNPGRCTSIIMLPSTESSYSSHTTKGPCSFDSAEIPPLLVLIEMLHAMEGVYSRLVRGLGLAYRCWITNLTESGLINLRILQSSNITNAFEQIKRATHQLAVGEQSFDAFALDGAKSGVIFDIADCENTRPIAASQSFINKVLKQSQYRKTDLFKAVQKVTMSDVMSVLKKYILPLFDPNRSNHVIVTSCAKSTEVAQSFQLMGHPAQIIRIEDVYALNMFQHNSMSS</sequence>
<accession>A0A1C7NMB2</accession>
<evidence type="ECO:0000313" key="4">
    <source>
        <dbReference type="Proteomes" id="UP000093000"/>
    </source>
</evidence>
<dbReference type="AlphaFoldDB" id="A0A1C7NMB2"/>
<dbReference type="PANTHER" id="PTHR43016:SF16">
    <property type="entry name" value="METALLOPROTEASE, PUTATIVE (AFU_ORTHOLOGUE AFUA_4G07610)-RELATED"/>
    <property type="match status" value="1"/>
</dbReference>
<dbReference type="Pfam" id="PF05193">
    <property type="entry name" value="Peptidase_M16_C"/>
    <property type="match status" value="1"/>
</dbReference>
<dbReference type="Gene3D" id="3.30.830.10">
    <property type="entry name" value="Metalloenzyme, LuxS/M16 peptidase-like"/>
    <property type="match status" value="4"/>
</dbReference>
<dbReference type="SUPFAM" id="SSF63411">
    <property type="entry name" value="LuxS/MPP-like metallohydrolase"/>
    <property type="match status" value="4"/>
</dbReference>
<feature type="domain" description="Peptidase M16 C-terminal" evidence="2">
    <location>
        <begin position="268"/>
        <end position="442"/>
    </location>
</feature>
<name>A0A1C7NMB2_9FUNG</name>
<evidence type="ECO:0000259" key="1">
    <source>
        <dbReference type="Pfam" id="PF00675"/>
    </source>
</evidence>
<evidence type="ECO:0000259" key="2">
    <source>
        <dbReference type="Pfam" id="PF05193"/>
    </source>
</evidence>
<dbReference type="InterPro" id="IPR011765">
    <property type="entry name" value="Pept_M16_N"/>
</dbReference>
<feature type="domain" description="Peptidase M16 N-terminal" evidence="1">
    <location>
        <begin position="69"/>
        <end position="158"/>
    </location>
</feature>
<gene>
    <name evidence="3" type="ORF">A0J61_01725</name>
</gene>
<dbReference type="FunFam" id="3.30.830.10:FF:000031">
    <property type="entry name" value="Putative zinc metalloprotease"/>
    <property type="match status" value="1"/>
</dbReference>